<evidence type="ECO:0000313" key="6">
    <source>
        <dbReference type="Proteomes" id="UP000183208"/>
    </source>
</evidence>
<dbReference type="GO" id="GO:0030968">
    <property type="term" value="P:endoplasmic reticulum unfolded protein response"/>
    <property type="evidence" value="ECO:0007669"/>
    <property type="project" value="TreeGrafter"/>
</dbReference>
<protein>
    <submittedName>
        <fullName evidence="5">Tetratricopeptide repeat-containing protein</fullName>
    </submittedName>
</protein>
<keyword evidence="4" id="KW-0812">Transmembrane</keyword>
<feature type="region of interest" description="Disordered" evidence="3">
    <location>
        <begin position="1"/>
        <end position="27"/>
    </location>
</feature>
<accession>A0A1H4VN98</accession>
<keyword evidence="4" id="KW-0472">Membrane</keyword>
<dbReference type="InterPro" id="IPR019734">
    <property type="entry name" value="TPR_rpt"/>
</dbReference>
<feature type="transmembrane region" description="Helical" evidence="4">
    <location>
        <begin position="49"/>
        <end position="71"/>
    </location>
</feature>
<name>A0A1H4VN98_9BRAD</name>
<evidence type="ECO:0000313" key="5">
    <source>
        <dbReference type="EMBL" id="SEC82330.1"/>
    </source>
</evidence>
<dbReference type="SMART" id="SM00028">
    <property type="entry name" value="TPR"/>
    <property type="match status" value="5"/>
</dbReference>
<evidence type="ECO:0000256" key="2">
    <source>
        <dbReference type="ARBA" id="ARBA00022803"/>
    </source>
</evidence>
<dbReference type="GO" id="GO:0035269">
    <property type="term" value="P:protein O-linked glycosylation via mannose"/>
    <property type="evidence" value="ECO:0007669"/>
    <property type="project" value="TreeGrafter"/>
</dbReference>
<evidence type="ECO:0000256" key="4">
    <source>
        <dbReference type="SAM" id="Phobius"/>
    </source>
</evidence>
<dbReference type="Pfam" id="PF14559">
    <property type="entry name" value="TPR_19"/>
    <property type="match status" value="1"/>
</dbReference>
<keyword evidence="1" id="KW-0677">Repeat</keyword>
<gene>
    <name evidence="5" type="ORF">SAMN05444171_2342</name>
</gene>
<dbReference type="EMBL" id="FNTI01000001">
    <property type="protein sequence ID" value="SEC82330.1"/>
    <property type="molecule type" value="Genomic_DNA"/>
</dbReference>
<dbReference type="PANTHER" id="PTHR44227:SF3">
    <property type="entry name" value="PROTEIN O-MANNOSYL-TRANSFERASE TMTC4"/>
    <property type="match status" value="1"/>
</dbReference>
<reference evidence="5 6" key="1">
    <citation type="submission" date="2016-10" db="EMBL/GenBank/DDBJ databases">
        <authorList>
            <person name="de Groot N.N."/>
        </authorList>
    </citation>
    <scope>NUCLEOTIDE SEQUENCE [LARGE SCALE GENOMIC DNA]</scope>
    <source>
        <strain evidence="5 6">GAS522</strain>
    </source>
</reference>
<dbReference type="GO" id="GO:0000030">
    <property type="term" value="F:mannosyltransferase activity"/>
    <property type="evidence" value="ECO:0007669"/>
    <property type="project" value="TreeGrafter"/>
</dbReference>
<sequence length="488" mass="53156">MPSDPPLNHEFFPAEDASPAPNAKRRLHTRTKEYLKVQIRNRTAAELALFAKGLAVALVTIVPTILTVIVISKAMVENGIVMTALRVPQSFEAAGYTSDTATQRLLDEIAALNRKSNAAKPKTVLGDTQLIDALSSIETPAGNLDLKSFQSLIQRVLGKTIIQISGEITTRKEDGKELTRLRLRQTPGRESLIDVETAQGAEDLFKKAALNLLEHIDPEIAAGIYFREYGDEESAMRLTAVALAGGHPDAEKYALNLRAYIYLGRGQIDQAMAASDSARAMDPDFVAVDYAKAFVLLAQKRPEEALESAKRGVDRAPDSDNSYNSLGIVLNAIGRKDEAIEAHKMALRKNNRSIVGYRRLAISLRDAGRSKEASEALLTGVAMVPSSAMLQSDYGEDLQRQGRNYEALGSLRKAYEMQPDNIRFQVGLAEAEFGQGHAADGSRLSTIIKNRVSNGEKLPANIKQRADKLISRATAPDSEAVTPPNPAR</sequence>
<organism evidence="5 6">
    <name type="scientific">Bradyrhizobium lablabi</name>
    <dbReference type="NCBI Taxonomy" id="722472"/>
    <lineage>
        <taxon>Bacteria</taxon>
        <taxon>Pseudomonadati</taxon>
        <taxon>Pseudomonadota</taxon>
        <taxon>Alphaproteobacteria</taxon>
        <taxon>Hyphomicrobiales</taxon>
        <taxon>Nitrobacteraceae</taxon>
        <taxon>Bradyrhizobium</taxon>
    </lineage>
</organism>
<keyword evidence="2" id="KW-0802">TPR repeat</keyword>
<proteinExistence type="predicted"/>
<dbReference type="SUPFAM" id="SSF48452">
    <property type="entry name" value="TPR-like"/>
    <property type="match status" value="2"/>
</dbReference>
<dbReference type="Proteomes" id="UP000183208">
    <property type="component" value="Unassembled WGS sequence"/>
</dbReference>
<dbReference type="InterPro" id="IPR052346">
    <property type="entry name" value="O-mannosyl-transferase_TMTC"/>
</dbReference>
<dbReference type="PANTHER" id="PTHR44227">
    <property type="match status" value="1"/>
</dbReference>
<dbReference type="OrthoDB" id="8265897at2"/>
<evidence type="ECO:0000256" key="1">
    <source>
        <dbReference type="ARBA" id="ARBA00022737"/>
    </source>
</evidence>
<dbReference type="Gene3D" id="1.25.40.10">
    <property type="entry name" value="Tetratricopeptide repeat domain"/>
    <property type="match status" value="1"/>
</dbReference>
<dbReference type="RefSeq" id="WP_143039688.1">
    <property type="nucleotide sequence ID" value="NZ_FNTI01000001.1"/>
</dbReference>
<dbReference type="InterPro" id="IPR011990">
    <property type="entry name" value="TPR-like_helical_dom_sf"/>
</dbReference>
<evidence type="ECO:0000256" key="3">
    <source>
        <dbReference type="SAM" id="MobiDB-lite"/>
    </source>
</evidence>
<dbReference type="AlphaFoldDB" id="A0A1H4VN98"/>
<keyword evidence="4" id="KW-1133">Transmembrane helix</keyword>